<dbReference type="Proteomes" id="UP000093748">
    <property type="component" value="Unassembled WGS sequence"/>
</dbReference>
<dbReference type="GeneID" id="66684860"/>
<evidence type="ECO:0000313" key="2">
    <source>
        <dbReference type="Proteomes" id="UP000093748"/>
    </source>
</evidence>
<proteinExistence type="predicted"/>
<comment type="caution">
    <text evidence="1">The sequence shown here is derived from an EMBL/GenBank/DDBJ whole genome shotgun (WGS) entry which is preliminary data.</text>
</comment>
<reference evidence="2" key="1">
    <citation type="submission" date="2016-06" db="EMBL/GenBank/DDBJ databases">
        <title>NZP2037 Pacbio-Illumina hybrid assembly.</title>
        <authorList>
            <person name="Ramsay J.P."/>
        </authorList>
    </citation>
    <scope>NUCLEOTIDE SEQUENCE [LARGE SCALE GENOMIC DNA]</scope>
    <source>
        <strain evidence="2">R7ANS::ICEMlSym2042</strain>
    </source>
</reference>
<organism evidence="1 2">
    <name type="scientific">Rhizobium loti</name>
    <name type="common">Mesorhizobium loti</name>
    <dbReference type="NCBI Taxonomy" id="381"/>
    <lineage>
        <taxon>Bacteria</taxon>
        <taxon>Pseudomonadati</taxon>
        <taxon>Pseudomonadota</taxon>
        <taxon>Alphaproteobacteria</taxon>
        <taxon>Hyphomicrobiales</taxon>
        <taxon>Phyllobacteriaceae</taxon>
        <taxon>Mesorhizobium</taxon>
    </lineage>
</organism>
<sequence>MTRALALSQRQAQTLLRAAEAERGIVEVKIGSAVFRLIPASIAQAPKAVDDDVSPEAFDTLDEYLAWRDRSGAGGA</sequence>
<name>A0A1A5ICV2_RHILI</name>
<evidence type="ECO:0000313" key="1">
    <source>
        <dbReference type="EMBL" id="OBP76885.1"/>
    </source>
</evidence>
<dbReference type="EMBL" id="LZTJ01000012">
    <property type="protein sequence ID" value="OBP76885.1"/>
    <property type="molecule type" value="Genomic_DNA"/>
</dbReference>
<dbReference type="RefSeq" id="WP_032929626.1">
    <property type="nucleotide sequence ID" value="NZ_LZTH01000045.1"/>
</dbReference>
<protein>
    <submittedName>
        <fullName evidence="1">Uncharacterized protein</fullName>
    </submittedName>
</protein>
<dbReference type="AlphaFoldDB" id="A0A1A5ICV2"/>
<accession>A0A1A5ICV2</accession>
<gene>
    <name evidence="1" type="ORF">BAE39_12475</name>
</gene>